<dbReference type="Proteomes" id="UP000177870">
    <property type="component" value="Chromosome"/>
</dbReference>
<reference evidence="2" key="1">
    <citation type="submission" date="2016-10" db="EMBL/GenBank/DDBJ databases">
        <title>Comparative genomics uncovers the prolific and rare metabolic potential of the cyanobacterial genus Moorea.</title>
        <authorList>
            <person name="Leao T."/>
            <person name="Castelao G."/>
            <person name="Korobeynikov A."/>
            <person name="Monroe E.A."/>
            <person name="Podell S."/>
            <person name="Glukhov E."/>
            <person name="Allen E."/>
            <person name="Gerwick W.H."/>
            <person name="Gerwick L."/>
        </authorList>
    </citation>
    <scope>NUCLEOTIDE SEQUENCE [LARGE SCALE GENOMIC DNA]</scope>
    <source>
        <strain evidence="2">PAL-8-15-08-1</strain>
    </source>
</reference>
<dbReference type="EMBL" id="CP017599">
    <property type="protein sequence ID" value="AOW98420.1"/>
    <property type="molecule type" value="Genomic_DNA"/>
</dbReference>
<proteinExistence type="predicted"/>
<dbReference type="KEGG" id="mpro:BJP34_02230"/>
<accession>A0A1D8TL87</accession>
<name>A0A1D8TL87_9CYAN</name>
<dbReference type="STRING" id="1458985.BJP34_02230"/>
<evidence type="ECO:0000313" key="1">
    <source>
        <dbReference type="EMBL" id="AOW98420.1"/>
    </source>
</evidence>
<dbReference type="RefSeq" id="WP_070390927.1">
    <property type="nucleotide sequence ID" value="NZ_CP017599.1"/>
</dbReference>
<dbReference type="AlphaFoldDB" id="A0A1D8TL87"/>
<evidence type="ECO:0000313" key="2">
    <source>
        <dbReference type="Proteomes" id="UP000177870"/>
    </source>
</evidence>
<gene>
    <name evidence="1" type="ORF">BJP34_02230</name>
</gene>
<sequence>MLLLSPEWAGQKFLEKFNYLPPLDWRRNSVLIGATSEQQKKYKNYLQKVAKLGNLGQEWVWEQLCLELGG</sequence>
<protein>
    <submittedName>
        <fullName evidence="1">Uncharacterized protein</fullName>
    </submittedName>
</protein>
<organism evidence="1 2">
    <name type="scientific">Moorena producens PAL-8-15-08-1</name>
    <dbReference type="NCBI Taxonomy" id="1458985"/>
    <lineage>
        <taxon>Bacteria</taxon>
        <taxon>Bacillati</taxon>
        <taxon>Cyanobacteriota</taxon>
        <taxon>Cyanophyceae</taxon>
        <taxon>Coleofasciculales</taxon>
        <taxon>Coleofasciculaceae</taxon>
        <taxon>Moorena</taxon>
    </lineage>
</organism>